<dbReference type="Pfam" id="PF01899">
    <property type="entry name" value="MNHE"/>
    <property type="match status" value="1"/>
</dbReference>
<evidence type="ECO:0000313" key="8">
    <source>
        <dbReference type="EMBL" id="MDT0497306.1"/>
    </source>
</evidence>
<keyword evidence="5 7" id="KW-1133">Transmembrane helix</keyword>
<name>A0ABU2WHF2_9GAMM</name>
<protein>
    <submittedName>
        <fullName evidence="8">Na+/H+ antiporter subunit E</fullName>
    </submittedName>
</protein>
<evidence type="ECO:0000256" key="7">
    <source>
        <dbReference type="SAM" id="Phobius"/>
    </source>
</evidence>
<evidence type="ECO:0000256" key="6">
    <source>
        <dbReference type="ARBA" id="ARBA00023136"/>
    </source>
</evidence>
<organism evidence="8 9">
    <name type="scientific">Banduia mediterranea</name>
    <dbReference type="NCBI Taxonomy" id="3075609"/>
    <lineage>
        <taxon>Bacteria</taxon>
        <taxon>Pseudomonadati</taxon>
        <taxon>Pseudomonadota</taxon>
        <taxon>Gammaproteobacteria</taxon>
        <taxon>Nevskiales</taxon>
        <taxon>Algiphilaceae</taxon>
        <taxon>Banduia</taxon>
    </lineage>
</organism>
<sequence length="157" mass="17134">MNHALWLALVLALFWLGLSGHYTPLLLAFGVASIALVGWLAHRMDIVDSEAQPLRPSLAAPRYWLWLAGQILISAVSVAKCVWTLRLPIDPAVAEMKAEGLSPLQQATYANSITLTPGTLALAIRRGSIAVHALNRRDLEELRKGAIVAQVRKLEVN</sequence>
<evidence type="ECO:0000256" key="2">
    <source>
        <dbReference type="ARBA" id="ARBA00006228"/>
    </source>
</evidence>
<keyword evidence="6 7" id="KW-0472">Membrane</keyword>
<proteinExistence type="inferred from homology"/>
<keyword evidence="9" id="KW-1185">Reference proteome</keyword>
<comment type="caution">
    <text evidence="8">The sequence shown here is derived from an EMBL/GenBank/DDBJ whole genome shotgun (WGS) entry which is preliminary data.</text>
</comment>
<dbReference type="EMBL" id="JAVRIC010000009">
    <property type="protein sequence ID" value="MDT0497306.1"/>
    <property type="molecule type" value="Genomic_DNA"/>
</dbReference>
<evidence type="ECO:0000256" key="3">
    <source>
        <dbReference type="ARBA" id="ARBA00022475"/>
    </source>
</evidence>
<keyword evidence="4 7" id="KW-0812">Transmembrane</keyword>
<evidence type="ECO:0000256" key="1">
    <source>
        <dbReference type="ARBA" id="ARBA00004651"/>
    </source>
</evidence>
<reference evidence="8 9" key="1">
    <citation type="submission" date="2023-09" db="EMBL/GenBank/DDBJ databases">
        <authorList>
            <person name="Rey-Velasco X."/>
        </authorList>
    </citation>
    <scope>NUCLEOTIDE SEQUENCE [LARGE SCALE GENOMIC DNA]</scope>
    <source>
        <strain evidence="8 9">W345</strain>
    </source>
</reference>
<accession>A0ABU2WHF2</accession>
<feature type="transmembrane region" description="Helical" evidence="7">
    <location>
        <begin position="63"/>
        <end position="83"/>
    </location>
</feature>
<evidence type="ECO:0000256" key="5">
    <source>
        <dbReference type="ARBA" id="ARBA00022989"/>
    </source>
</evidence>
<dbReference type="PANTHER" id="PTHR34584:SF1">
    <property type="entry name" value="NA(+)_H(+) ANTIPORTER SUBUNIT E1"/>
    <property type="match status" value="1"/>
</dbReference>
<gene>
    <name evidence="8" type="ORF">RM530_08000</name>
</gene>
<dbReference type="Proteomes" id="UP001254608">
    <property type="component" value="Unassembled WGS sequence"/>
</dbReference>
<comment type="subcellular location">
    <subcellularLocation>
        <location evidence="1">Cell membrane</location>
        <topology evidence="1">Multi-pass membrane protein</topology>
    </subcellularLocation>
</comment>
<dbReference type="PANTHER" id="PTHR34584">
    <property type="entry name" value="NA(+)/H(+) ANTIPORTER SUBUNIT E1"/>
    <property type="match status" value="1"/>
</dbReference>
<evidence type="ECO:0000256" key="4">
    <source>
        <dbReference type="ARBA" id="ARBA00022692"/>
    </source>
</evidence>
<dbReference type="RefSeq" id="WP_311364700.1">
    <property type="nucleotide sequence ID" value="NZ_JAVRIC010000009.1"/>
</dbReference>
<dbReference type="InterPro" id="IPR002758">
    <property type="entry name" value="Cation_antiport_E"/>
</dbReference>
<evidence type="ECO:0000313" key="9">
    <source>
        <dbReference type="Proteomes" id="UP001254608"/>
    </source>
</evidence>
<comment type="similarity">
    <text evidence="2">Belongs to the CPA3 antiporters (TC 2.A.63) subunit E family.</text>
</comment>
<keyword evidence="3" id="KW-1003">Cell membrane</keyword>